<name>A0A8H7CP25_9AGAR</name>
<dbReference type="Proteomes" id="UP000620124">
    <property type="component" value="Unassembled WGS sequence"/>
</dbReference>
<dbReference type="EMBL" id="JACAZI010000016">
    <property type="protein sequence ID" value="KAF7343017.1"/>
    <property type="molecule type" value="Genomic_DNA"/>
</dbReference>
<sequence>MASLSYDSMTTYVDLIRLLKSDLSAMQPPYRTEPPDSLPVNIHDFLKLSLGLTDEIAKLAWQELRITAWSHNFSPVETLAARTKHIQAQLFFGAWIISEHQHILPTPSDPGLLGSILR</sequence>
<protein>
    <submittedName>
        <fullName evidence="1">Uncharacterized protein</fullName>
    </submittedName>
</protein>
<proteinExistence type="predicted"/>
<evidence type="ECO:0000313" key="1">
    <source>
        <dbReference type="EMBL" id="KAF7343017.1"/>
    </source>
</evidence>
<dbReference type="AlphaFoldDB" id="A0A8H7CP25"/>
<comment type="caution">
    <text evidence="1">The sequence shown here is derived from an EMBL/GenBank/DDBJ whole genome shotgun (WGS) entry which is preliminary data.</text>
</comment>
<reference evidence="1" key="1">
    <citation type="submission" date="2020-05" db="EMBL/GenBank/DDBJ databases">
        <title>Mycena genomes resolve the evolution of fungal bioluminescence.</title>
        <authorList>
            <person name="Tsai I.J."/>
        </authorList>
    </citation>
    <scope>NUCLEOTIDE SEQUENCE</scope>
    <source>
        <strain evidence="1">CCC161011</strain>
    </source>
</reference>
<gene>
    <name evidence="1" type="ORF">MVEN_01731900</name>
</gene>
<keyword evidence="2" id="KW-1185">Reference proteome</keyword>
<evidence type="ECO:0000313" key="2">
    <source>
        <dbReference type="Proteomes" id="UP000620124"/>
    </source>
</evidence>
<dbReference type="OrthoDB" id="2501483at2759"/>
<accession>A0A8H7CP25</accession>
<organism evidence="1 2">
    <name type="scientific">Mycena venus</name>
    <dbReference type="NCBI Taxonomy" id="2733690"/>
    <lineage>
        <taxon>Eukaryota</taxon>
        <taxon>Fungi</taxon>
        <taxon>Dikarya</taxon>
        <taxon>Basidiomycota</taxon>
        <taxon>Agaricomycotina</taxon>
        <taxon>Agaricomycetes</taxon>
        <taxon>Agaricomycetidae</taxon>
        <taxon>Agaricales</taxon>
        <taxon>Marasmiineae</taxon>
        <taxon>Mycenaceae</taxon>
        <taxon>Mycena</taxon>
    </lineage>
</organism>